<dbReference type="AlphaFoldDB" id="A0A9J7KKN3"/>
<dbReference type="PROSITE" id="PS50119">
    <property type="entry name" value="ZF_BBOX"/>
    <property type="match status" value="2"/>
</dbReference>
<dbReference type="Gene3D" id="3.30.40.10">
    <property type="entry name" value="Zinc/RING finger domain, C3HC4 (zinc finger)"/>
    <property type="match status" value="1"/>
</dbReference>
<evidence type="ECO:0000313" key="7">
    <source>
        <dbReference type="Proteomes" id="UP000001554"/>
    </source>
</evidence>
<evidence type="ECO:0000256" key="3">
    <source>
        <dbReference type="ARBA" id="ARBA00022833"/>
    </source>
</evidence>
<dbReference type="InterPro" id="IPR047153">
    <property type="entry name" value="TRIM45/56/19-like"/>
</dbReference>
<dbReference type="RefSeq" id="XP_035663802.1">
    <property type="nucleotide sequence ID" value="XM_035807909.1"/>
</dbReference>
<keyword evidence="2 4" id="KW-0863">Zinc-finger</keyword>
<feature type="domain" description="RING-type" evidence="5">
    <location>
        <begin position="17"/>
        <end position="59"/>
    </location>
</feature>
<dbReference type="SMART" id="SM00184">
    <property type="entry name" value="RING"/>
    <property type="match status" value="1"/>
</dbReference>
<sequence length="415" mass="46651">MAEINILSKISDDFLECAICLEPFKGPKILPCLHTFCKGCLEKCVTQQGKEQFPCPTCRSETMLPEGGVAGFKDNFFIVSLSDTIRSHKSLLSKGNDKVSCDLCDEGLAVQGCVVCEEFLCEECSRAHRRYKHTRDHEVVNMAKLKEQLITKMRSFKSSSLPVCPKHRDEKLKFYCEQCKHPICRDCTVLQHKDHKYGCLADAVGDVRADIEDRLEAAMQKIIENQDVESMITWKQLELEDNSKKAAEDIDTATEEAIKYLRRKQVELKDKLATVTTDRSKLLSAAADSVESTLLVGCLSSAVDFSRKIVEHGSDFDVMNVHSDITVRLDPLLKGLTPNIPNCISNVAFNPRSKDKESKEKEEDIIGDIVFEEMHDGKLEGEEKGAQAVGTYRVTSFAGWLTRGWVPMNWRGSTK</sequence>
<evidence type="ECO:0000313" key="8">
    <source>
        <dbReference type="RefSeq" id="XP_035663802.1"/>
    </source>
</evidence>
<organism evidence="7 8">
    <name type="scientific">Branchiostoma floridae</name>
    <name type="common">Florida lancelet</name>
    <name type="synonym">Amphioxus</name>
    <dbReference type="NCBI Taxonomy" id="7739"/>
    <lineage>
        <taxon>Eukaryota</taxon>
        <taxon>Metazoa</taxon>
        <taxon>Chordata</taxon>
        <taxon>Cephalochordata</taxon>
        <taxon>Leptocardii</taxon>
        <taxon>Amphioxiformes</taxon>
        <taxon>Branchiostomatidae</taxon>
        <taxon>Branchiostoma</taxon>
    </lineage>
</organism>
<gene>
    <name evidence="8" type="primary">LOC118407434</name>
</gene>
<feature type="domain" description="B box-type" evidence="6">
    <location>
        <begin position="159"/>
        <end position="200"/>
    </location>
</feature>
<dbReference type="InterPro" id="IPR001841">
    <property type="entry name" value="Znf_RING"/>
</dbReference>
<evidence type="ECO:0000259" key="5">
    <source>
        <dbReference type="PROSITE" id="PS50089"/>
    </source>
</evidence>
<dbReference type="Proteomes" id="UP000001554">
    <property type="component" value="Unplaced"/>
</dbReference>
<dbReference type="GO" id="GO:0008270">
    <property type="term" value="F:zinc ion binding"/>
    <property type="evidence" value="ECO:0007669"/>
    <property type="project" value="UniProtKB-KW"/>
</dbReference>
<dbReference type="PROSITE" id="PS00518">
    <property type="entry name" value="ZF_RING_1"/>
    <property type="match status" value="1"/>
</dbReference>
<evidence type="ECO:0000256" key="4">
    <source>
        <dbReference type="PROSITE-ProRule" id="PRU00024"/>
    </source>
</evidence>
<dbReference type="Gene3D" id="4.10.830.40">
    <property type="match status" value="1"/>
</dbReference>
<dbReference type="InterPro" id="IPR017907">
    <property type="entry name" value="Znf_RING_CS"/>
</dbReference>
<name>A0A9J7KKN3_BRAFL</name>
<dbReference type="PANTHER" id="PTHR25462:SF229">
    <property type="entry name" value="TRANSCRIPTION INTERMEDIARY FACTOR 1-BETA"/>
    <property type="match status" value="1"/>
</dbReference>
<protein>
    <submittedName>
        <fullName evidence="8">E3 ubiquitin-protein ligase TRIM56-like</fullName>
    </submittedName>
</protein>
<accession>A0A9J7KKN3</accession>
<dbReference type="FunFam" id="3.30.40.10:FF:000362">
    <property type="entry name" value="E3 ubiquitin-protein ligase TRIM56"/>
    <property type="match status" value="1"/>
</dbReference>
<reference evidence="8" key="1">
    <citation type="submission" date="2025-08" db="UniProtKB">
        <authorList>
            <consortium name="RefSeq"/>
        </authorList>
    </citation>
    <scope>IDENTIFICATION</scope>
    <source>
        <strain evidence="8">S238N-H82</strain>
        <tissue evidence="8">Testes</tissue>
    </source>
</reference>
<dbReference type="FunFam" id="3.30.160.60:FF:002885">
    <property type="entry name" value="Uncharacterized protein"/>
    <property type="match status" value="1"/>
</dbReference>
<keyword evidence="7" id="KW-1185">Reference proteome</keyword>
<dbReference type="GeneID" id="118407434"/>
<dbReference type="CDD" id="cd19757">
    <property type="entry name" value="Bbox1"/>
    <property type="match status" value="1"/>
</dbReference>
<dbReference type="KEGG" id="bfo:118407434"/>
<keyword evidence="3" id="KW-0862">Zinc</keyword>
<evidence type="ECO:0000256" key="1">
    <source>
        <dbReference type="ARBA" id="ARBA00022723"/>
    </source>
</evidence>
<proteinExistence type="predicted"/>
<dbReference type="InterPro" id="IPR013083">
    <property type="entry name" value="Znf_RING/FYVE/PHD"/>
</dbReference>
<keyword evidence="1" id="KW-0479">Metal-binding</keyword>
<feature type="domain" description="B box-type" evidence="6">
    <location>
        <begin position="96"/>
        <end position="142"/>
    </location>
</feature>
<dbReference type="SUPFAM" id="SSF57850">
    <property type="entry name" value="RING/U-box"/>
    <property type="match status" value="1"/>
</dbReference>
<evidence type="ECO:0000256" key="2">
    <source>
        <dbReference type="ARBA" id="ARBA00022771"/>
    </source>
</evidence>
<dbReference type="SMART" id="SM00336">
    <property type="entry name" value="BBOX"/>
    <property type="match status" value="2"/>
</dbReference>
<evidence type="ECO:0000259" key="6">
    <source>
        <dbReference type="PROSITE" id="PS50119"/>
    </source>
</evidence>
<dbReference type="OrthoDB" id="342730at2759"/>
<dbReference type="PANTHER" id="PTHR25462">
    <property type="entry name" value="BONUS, ISOFORM C-RELATED"/>
    <property type="match status" value="1"/>
</dbReference>
<dbReference type="SUPFAM" id="SSF57845">
    <property type="entry name" value="B-box zinc-binding domain"/>
    <property type="match status" value="1"/>
</dbReference>
<dbReference type="Pfam" id="PF00643">
    <property type="entry name" value="zf-B_box"/>
    <property type="match status" value="1"/>
</dbReference>
<dbReference type="Pfam" id="PF00097">
    <property type="entry name" value="zf-C3HC4"/>
    <property type="match status" value="1"/>
</dbReference>
<dbReference type="GO" id="GO:0061630">
    <property type="term" value="F:ubiquitin protein ligase activity"/>
    <property type="evidence" value="ECO:0000318"/>
    <property type="project" value="GO_Central"/>
</dbReference>
<dbReference type="InterPro" id="IPR000315">
    <property type="entry name" value="Znf_B-box"/>
</dbReference>
<dbReference type="Gene3D" id="3.30.160.60">
    <property type="entry name" value="Classic Zinc Finger"/>
    <property type="match status" value="1"/>
</dbReference>
<dbReference type="InterPro" id="IPR018957">
    <property type="entry name" value="Znf_C3HC4_RING-type"/>
</dbReference>
<dbReference type="PROSITE" id="PS50089">
    <property type="entry name" value="ZF_RING_2"/>
    <property type="match status" value="1"/>
</dbReference>
<dbReference type="OMA" id="VCRREMI"/>